<dbReference type="SUPFAM" id="SSF54171">
    <property type="entry name" value="DNA-binding domain"/>
    <property type="match status" value="1"/>
</dbReference>
<reference evidence="2 4" key="1">
    <citation type="journal article" date="2012" name="Nature">
        <title>Algal genomes reveal evolutionary mosaicism and the fate of nucleomorphs.</title>
        <authorList>
            <consortium name="DOE Joint Genome Institute"/>
            <person name="Curtis B.A."/>
            <person name="Tanifuji G."/>
            <person name="Burki F."/>
            <person name="Gruber A."/>
            <person name="Irimia M."/>
            <person name="Maruyama S."/>
            <person name="Arias M.C."/>
            <person name="Ball S.G."/>
            <person name="Gile G.H."/>
            <person name="Hirakawa Y."/>
            <person name="Hopkins J.F."/>
            <person name="Kuo A."/>
            <person name="Rensing S.A."/>
            <person name="Schmutz J."/>
            <person name="Symeonidi A."/>
            <person name="Elias M."/>
            <person name="Eveleigh R.J."/>
            <person name="Herman E.K."/>
            <person name="Klute M.J."/>
            <person name="Nakayama T."/>
            <person name="Obornik M."/>
            <person name="Reyes-Prieto A."/>
            <person name="Armbrust E.V."/>
            <person name="Aves S.J."/>
            <person name="Beiko R.G."/>
            <person name="Coutinho P."/>
            <person name="Dacks J.B."/>
            <person name="Durnford D.G."/>
            <person name="Fast N.M."/>
            <person name="Green B.R."/>
            <person name="Grisdale C.J."/>
            <person name="Hempel F."/>
            <person name="Henrissat B."/>
            <person name="Hoppner M.P."/>
            <person name="Ishida K."/>
            <person name="Kim E."/>
            <person name="Koreny L."/>
            <person name="Kroth P.G."/>
            <person name="Liu Y."/>
            <person name="Malik S.B."/>
            <person name="Maier U.G."/>
            <person name="McRose D."/>
            <person name="Mock T."/>
            <person name="Neilson J.A."/>
            <person name="Onodera N.T."/>
            <person name="Poole A.M."/>
            <person name="Pritham E.J."/>
            <person name="Richards T.A."/>
            <person name="Rocap G."/>
            <person name="Roy S.W."/>
            <person name="Sarai C."/>
            <person name="Schaack S."/>
            <person name="Shirato S."/>
            <person name="Slamovits C.H."/>
            <person name="Spencer D.F."/>
            <person name="Suzuki S."/>
            <person name="Worden A.Z."/>
            <person name="Zauner S."/>
            <person name="Barry K."/>
            <person name="Bell C."/>
            <person name="Bharti A.K."/>
            <person name="Crow J.A."/>
            <person name="Grimwood J."/>
            <person name="Kramer R."/>
            <person name="Lindquist E."/>
            <person name="Lucas S."/>
            <person name="Salamov A."/>
            <person name="McFadden G.I."/>
            <person name="Lane C.E."/>
            <person name="Keeling P.J."/>
            <person name="Gray M.W."/>
            <person name="Grigoriev I.V."/>
            <person name="Archibald J.M."/>
        </authorList>
    </citation>
    <scope>NUCLEOTIDE SEQUENCE</scope>
    <source>
        <strain evidence="2 4">CCMP2712</strain>
    </source>
</reference>
<keyword evidence="4" id="KW-1185">Reference proteome</keyword>
<protein>
    <submittedName>
        <fullName evidence="2 3">Uncharacterized protein</fullName>
    </submittedName>
</protein>
<feature type="compositionally biased region" description="Basic and acidic residues" evidence="1">
    <location>
        <begin position="82"/>
        <end position="98"/>
    </location>
</feature>
<dbReference type="KEGG" id="gtt:GUITHDRAFT_100507"/>
<evidence type="ECO:0000313" key="4">
    <source>
        <dbReference type="Proteomes" id="UP000011087"/>
    </source>
</evidence>
<dbReference type="PaxDb" id="55529-EKX54264"/>
<accession>L1K142</accession>
<organism evidence="2">
    <name type="scientific">Guillardia theta (strain CCMP2712)</name>
    <name type="common">Cryptophyte</name>
    <dbReference type="NCBI Taxonomy" id="905079"/>
    <lineage>
        <taxon>Eukaryota</taxon>
        <taxon>Cryptophyceae</taxon>
        <taxon>Pyrenomonadales</taxon>
        <taxon>Geminigeraceae</taxon>
        <taxon>Guillardia</taxon>
    </lineage>
</organism>
<name>L1K142_GUITC</name>
<sequence length="170" mass="19032">MGVEALGCVDCLSANHAKNRVPSTSSLLSRSPAHSGFYSMSSDDLRFSEGQSGKETRSSHDLSTYQSEFSEPENTDQPSRLKVYDHSASKKTHQDLREQRTLDSDATDTLLKEMGWSIIIVHDAKGIGSYPFQRLYTAPDGKCFQSRESALTYLGIPFQGNRESFIRWEV</sequence>
<dbReference type="GeneID" id="17310674"/>
<dbReference type="RefSeq" id="XP_005841244.1">
    <property type="nucleotide sequence ID" value="XM_005841187.1"/>
</dbReference>
<dbReference type="EnsemblProtists" id="EKX54264">
    <property type="protein sequence ID" value="EKX54264"/>
    <property type="gene ID" value="GUITHDRAFT_100507"/>
</dbReference>
<dbReference type="AlphaFoldDB" id="L1K142"/>
<proteinExistence type="predicted"/>
<dbReference type="GO" id="GO:0003677">
    <property type="term" value="F:DNA binding"/>
    <property type="evidence" value="ECO:0007669"/>
    <property type="project" value="InterPro"/>
</dbReference>
<feature type="compositionally biased region" description="Basic and acidic residues" evidence="1">
    <location>
        <begin position="43"/>
        <end position="60"/>
    </location>
</feature>
<evidence type="ECO:0000313" key="2">
    <source>
        <dbReference type="EMBL" id="EKX54264.1"/>
    </source>
</evidence>
<dbReference type="InterPro" id="IPR016177">
    <property type="entry name" value="DNA-bd_dom_sf"/>
</dbReference>
<dbReference type="Proteomes" id="UP000011087">
    <property type="component" value="Unassembled WGS sequence"/>
</dbReference>
<feature type="region of interest" description="Disordered" evidence="1">
    <location>
        <begin position="40"/>
        <end position="98"/>
    </location>
</feature>
<dbReference type="HOGENOM" id="CLU_1573619_0_0_1"/>
<evidence type="ECO:0000256" key="1">
    <source>
        <dbReference type="SAM" id="MobiDB-lite"/>
    </source>
</evidence>
<reference evidence="3" key="3">
    <citation type="submission" date="2015-06" db="UniProtKB">
        <authorList>
            <consortium name="EnsemblProtists"/>
        </authorList>
    </citation>
    <scope>IDENTIFICATION</scope>
</reference>
<gene>
    <name evidence="2" type="ORF">GUITHDRAFT_100507</name>
</gene>
<evidence type="ECO:0000313" key="3">
    <source>
        <dbReference type="EnsemblProtists" id="EKX54264"/>
    </source>
</evidence>
<reference evidence="4" key="2">
    <citation type="submission" date="2012-11" db="EMBL/GenBank/DDBJ databases">
        <authorList>
            <person name="Kuo A."/>
            <person name="Curtis B.A."/>
            <person name="Tanifuji G."/>
            <person name="Burki F."/>
            <person name="Gruber A."/>
            <person name="Irimia M."/>
            <person name="Maruyama S."/>
            <person name="Arias M.C."/>
            <person name="Ball S.G."/>
            <person name="Gile G.H."/>
            <person name="Hirakawa Y."/>
            <person name="Hopkins J.F."/>
            <person name="Rensing S.A."/>
            <person name="Schmutz J."/>
            <person name="Symeonidi A."/>
            <person name="Elias M."/>
            <person name="Eveleigh R.J."/>
            <person name="Herman E.K."/>
            <person name="Klute M.J."/>
            <person name="Nakayama T."/>
            <person name="Obornik M."/>
            <person name="Reyes-Prieto A."/>
            <person name="Armbrust E.V."/>
            <person name="Aves S.J."/>
            <person name="Beiko R.G."/>
            <person name="Coutinho P."/>
            <person name="Dacks J.B."/>
            <person name="Durnford D.G."/>
            <person name="Fast N.M."/>
            <person name="Green B.R."/>
            <person name="Grisdale C."/>
            <person name="Hempe F."/>
            <person name="Henrissat B."/>
            <person name="Hoppner M.P."/>
            <person name="Ishida K.-I."/>
            <person name="Kim E."/>
            <person name="Koreny L."/>
            <person name="Kroth P.G."/>
            <person name="Liu Y."/>
            <person name="Malik S.-B."/>
            <person name="Maier U.G."/>
            <person name="McRose D."/>
            <person name="Mock T."/>
            <person name="Neilson J.A."/>
            <person name="Onodera N.T."/>
            <person name="Poole A.M."/>
            <person name="Pritham E.J."/>
            <person name="Richards T.A."/>
            <person name="Rocap G."/>
            <person name="Roy S.W."/>
            <person name="Sarai C."/>
            <person name="Schaack S."/>
            <person name="Shirato S."/>
            <person name="Slamovits C.H."/>
            <person name="Spencer D.F."/>
            <person name="Suzuki S."/>
            <person name="Worden A.Z."/>
            <person name="Zauner S."/>
            <person name="Barry K."/>
            <person name="Bell C."/>
            <person name="Bharti A.K."/>
            <person name="Crow J.A."/>
            <person name="Grimwood J."/>
            <person name="Kramer R."/>
            <person name="Lindquist E."/>
            <person name="Lucas S."/>
            <person name="Salamov A."/>
            <person name="McFadden G.I."/>
            <person name="Lane C.E."/>
            <person name="Keeling P.J."/>
            <person name="Gray M.W."/>
            <person name="Grigoriev I.V."/>
            <person name="Archibald J.M."/>
        </authorList>
    </citation>
    <scope>NUCLEOTIDE SEQUENCE</scope>
    <source>
        <strain evidence="4">CCMP2712</strain>
    </source>
</reference>
<dbReference type="EMBL" id="JH992968">
    <property type="protein sequence ID" value="EKX54264.1"/>
    <property type="molecule type" value="Genomic_DNA"/>
</dbReference>